<feature type="coiled-coil region" evidence="1">
    <location>
        <begin position="130"/>
        <end position="171"/>
    </location>
</feature>
<evidence type="ECO:0008006" key="4">
    <source>
        <dbReference type="Google" id="ProtNLM"/>
    </source>
</evidence>
<dbReference type="EMBL" id="JAJVKT010000016">
    <property type="protein sequence ID" value="MCE7509661.1"/>
    <property type="molecule type" value="Genomic_DNA"/>
</dbReference>
<evidence type="ECO:0000256" key="1">
    <source>
        <dbReference type="SAM" id="Coils"/>
    </source>
</evidence>
<sequence length="248" mass="28375">MGKNNDTQHTKIFYRPIEAAIRWSSLMRVEARILREFAGKCMPGPNDFPRWPELKLNIERILDGLRNGELHYGKGGVTRDDPALLDDPDLTIRHVDLKAWMSQFYPDQKPEFLFDDMERQLHPAISADTMQVLLADREALKLRIADMEQSLQILQDKHRLLSEQSKNQEAAERDISTRSEATYLSIVGGLLTLLLGQSPSGKRYSSFNTTDSIISTLLAYYPGRPGLSERTLWSKFKAAKQHINTDPY</sequence>
<keyword evidence="3" id="KW-1185">Reference proteome</keyword>
<proteinExistence type="predicted"/>
<evidence type="ECO:0000313" key="3">
    <source>
        <dbReference type="Proteomes" id="UP001107961"/>
    </source>
</evidence>
<keyword evidence="1" id="KW-0175">Coiled coil</keyword>
<protein>
    <recommendedName>
        <fullName evidence="4">Receptor protein-tyrosine kinase</fullName>
    </recommendedName>
</protein>
<dbReference type="Proteomes" id="UP001107961">
    <property type="component" value="Unassembled WGS sequence"/>
</dbReference>
<dbReference type="AlphaFoldDB" id="A0A9Q3W6I6"/>
<dbReference type="RefSeq" id="WP_055098985.1">
    <property type="nucleotide sequence ID" value="NZ_CP102389.1"/>
</dbReference>
<accession>A0A9Q3W6I6</accession>
<evidence type="ECO:0000313" key="2">
    <source>
        <dbReference type="EMBL" id="MCE7509661.1"/>
    </source>
</evidence>
<organism evidence="2 3">
    <name type="scientific">Alloalcanivorax xenomutans</name>
    <dbReference type="NCBI Taxonomy" id="1094342"/>
    <lineage>
        <taxon>Bacteria</taxon>
        <taxon>Pseudomonadati</taxon>
        <taxon>Pseudomonadota</taxon>
        <taxon>Gammaproteobacteria</taxon>
        <taxon>Oceanospirillales</taxon>
        <taxon>Alcanivoracaceae</taxon>
        <taxon>Alloalcanivorax</taxon>
    </lineage>
</organism>
<gene>
    <name evidence="2" type="ORF">LZG35_13530</name>
</gene>
<name>A0A9Q3W6I6_9GAMM</name>
<reference evidence="2" key="1">
    <citation type="submission" date="2022-01" db="EMBL/GenBank/DDBJ databases">
        <authorList>
            <person name="Karlyshev A.V."/>
            <person name="Jaspars M."/>
        </authorList>
    </citation>
    <scope>NUCLEOTIDE SEQUENCE</scope>
    <source>
        <strain evidence="2">AGSA3-2</strain>
    </source>
</reference>
<comment type="caution">
    <text evidence="2">The sequence shown here is derived from an EMBL/GenBank/DDBJ whole genome shotgun (WGS) entry which is preliminary data.</text>
</comment>